<proteinExistence type="predicted"/>
<dbReference type="OrthoDB" id="9790734at2"/>
<name>A0A1M7HPF0_9BACT</name>
<feature type="domain" description="NAD(P)-binding" evidence="1">
    <location>
        <begin position="10"/>
        <end position="225"/>
    </location>
</feature>
<organism evidence="2 3">
    <name type="scientific">Cyclobacterium lianum</name>
    <dbReference type="NCBI Taxonomy" id="388280"/>
    <lineage>
        <taxon>Bacteria</taxon>
        <taxon>Pseudomonadati</taxon>
        <taxon>Bacteroidota</taxon>
        <taxon>Cytophagia</taxon>
        <taxon>Cytophagales</taxon>
        <taxon>Cyclobacteriaceae</taxon>
        <taxon>Cyclobacterium</taxon>
    </lineage>
</organism>
<dbReference type="Proteomes" id="UP000184513">
    <property type="component" value="Unassembled WGS sequence"/>
</dbReference>
<dbReference type="InterPro" id="IPR016040">
    <property type="entry name" value="NAD(P)-bd_dom"/>
</dbReference>
<dbReference type="RefSeq" id="WP_073089773.1">
    <property type="nucleotide sequence ID" value="NZ_FRCY01000001.1"/>
</dbReference>
<reference evidence="2 3" key="1">
    <citation type="submission" date="2016-11" db="EMBL/GenBank/DDBJ databases">
        <authorList>
            <person name="Jaros S."/>
            <person name="Januszkiewicz K."/>
            <person name="Wedrychowicz H."/>
        </authorList>
    </citation>
    <scope>NUCLEOTIDE SEQUENCE [LARGE SCALE GENOMIC DNA]</scope>
    <source>
        <strain evidence="2 3">CGMCC 1.6102</strain>
    </source>
</reference>
<dbReference type="PANTHER" id="PTHR15020">
    <property type="entry name" value="FLAVIN REDUCTASE-RELATED"/>
    <property type="match status" value="1"/>
</dbReference>
<dbReference type="PANTHER" id="PTHR15020:SF11">
    <property type="entry name" value="OS06G0360300 PROTEIN"/>
    <property type="match status" value="1"/>
</dbReference>
<dbReference type="InterPro" id="IPR036291">
    <property type="entry name" value="NAD(P)-bd_dom_sf"/>
</dbReference>
<dbReference type="STRING" id="388280.SAMN04488057_1014"/>
<keyword evidence="3" id="KW-1185">Reference proteome</keyword>
<gene>
    <name evidence="2" type="ORF">SAMN04488057_1014</name>
</gene>
<accession>A0A1M7HPF0</accession>
<evidence type="ECO:0000259" key="1">
    <source>
        <dbReference type="Pfam" id="PF13460"/>
    </source>
</evidence>
<dbReference type="EMBL" id="FRCY01000001">
    <property type="protein sequence ID" value="SHM30364.1"/>
    <property type="molecule type" value="Genomic_DNA"/>
</dbReference>
<evidence type="ECO:0000313" key="3">
    <source>
        <dbReference type="Proteomes" id="UP000184513"/>
    </source>
</evidence>
<evidence type="ECO:0000313" key="2">
    <source>
        <dbReference type="EMBL" id="SHM30364.1"/>
    </source>
</evidence>
<protein>
    <submittedName>
        <fullName evidence="2">NADH(P)-binding</fullName>
    </submittedName>
</protein>
<dbReference type="AlphaFoldDB" id="A0A1M7HPF0"/>
<dbReference type="SUPFAM" id="SSF51735">
    <property type="entry name" value="NAD(P)-binding Rossmann-fold domains"/>
    <property type="match status" value="1"/>
</dbReference>
<sequence>MVNHKTVVLGASGATGKHLVSQLLHSGQNVKVIVRPGAKIPDVWSEDENINIIRAEISKTDESSLATLVRNCHAVACCLGHNLTWKGIYGKPRKLVSQAIQLLCKAISLNEPEKPVKLLLMNTAGNQNRDLSEPISFAEKCLIRLIRVVLPPHTDNEAAAEYIRSQIGQSHPFIEWVVVRPDTLTDRKEVSDYVLCPSPSRSAIFNPGKTSRINVGHVMAKLIKEDSFWEKWKGQMPVIYNDEYSS</sequence>
<dbReference type="Pfam" id="PF13460">
    <property type="entry name" value="NAD_binding_10"/>
    <property type="match status" value="1"/>
</dbReference>
<dbReference type="Gene3D" id="3.40.50.720">
    <property type="entry name" value="NAD(P)-binding Rossmann-like Domain"/>
    <property type="match status" value="1"/>
</dbReference>